<accession>A0A0F9AXA0</accession>
<reference evidence="1" key="1">
    <citation type="journal article" date="2015" name="Nature">
        <title>Complex archaea that bridge the gap between prokaryotes and eukaryotes.</title>
        <authorList>
            <person name="Spang A."/>
            <person name="Saw J.H."/>
            <person name="Jorgensen S.L."/>
            <person name="Zaremba-Niedzwiedzka K."/>
            <person name="Martijn J."/>
            <person name="Lind A.E."/>
            <person name="van Eijk R."/>
            <person name="Schleper C."/>
            <person name="Guy L."/>
            <person name="Ettema T.J."/>
        </authorList>
    </citation>
    <scope>NUCLEOTIDE SEQUENCE</scope>
</reference>
<sequence>MDINNTISRARGECRHDSTYLKGVAHYCVLCHQFHKGATSYDSDPAAWTPELYQWIEGEGLVIAFIKQLEILVGITHLTGLINSMFFVLKATPLQKATALAKAIEERS</sequence>
<protein>
    <submittedName>
        <fullName evidence="1">Uncharacterized protein</fullName>
    </submittedName>
</protein>
<dbReference type="EMBL" id="LAZR01055192">
    <property type="protein sequence ID" value="KKK76926.1"/>
    <property type="molecule type" value="Genomic_DNA"/>
</dbReference>
<dbReference type="AlphaFoldDB" id="A0A0F9AXA0"/>
<comment type="caution">
    <text evidence="1">The sequence shown here is derived from an EMBL/GenBank/DDBJ whole genome shotgun (WGS) entry which is preliminary data.</text>
</comment>
<evidence type="ECO:0000313" key="1">
    <source>
        <dbReference type="EMBL" id="KKK76926.1"/>
    </source>
</evidence>
<gene>
    <name evidence="1" type="ORF">LCGC14_2858770</name>
</gene>
<organism evidence="1">
    <name type="scientific">marine sediment metagenome</name>
    <dbReference type="NCBI Taxonomy" id="412755"/>
    <lineage>
        <taxon>unclassified sequences</taxon>
        <taxon>metagenomes</taxon>
        <taxon>ecological metagenomes</taxon>
    </lineage>
</organism>
<proteinExistence type="predicted"/>
<name>A0A0F9AXA0_9ZZZZ</name>